<dbReference type="OrthoDB" id="441812at2759"/>
<protein>
    <recommendedName>
        <fullName evidence="3">SET domain-containing protein</fullName>
    </recommendedName>
</protein>
<evidence type="ECO:0008006" key="3">
    <source>
        <dbReference type="Google" id="ProtNLM"/>
    </source>
</evidence>
<accession>A0A7J7P5P0</accession>
<dbReference type="PANTHER" id="PTHR13271:SF91">
    <property type="entry name" value="PROTEIN SET DOMAIN GROUP 40"/>
    <property type="match status" value="1"/>
</dbReference>
<dbReference type="AlphaFoldDB" id="A0A7J7P5P0"/>
<comment type="caution">
    <text evidence="1">The sequence shown here is derived from an EMBL/GenBank/DDBJ whole genome shotgun (WGS) entry which is preliminary data.</text>
</comment>
<keyword evidence="2" id="KW-1185">Reference proteome</keyword>
<sequence>VSSRTMHVSWGDAGCLCPVGDFFNYAGPGEDMDATETSDDQFNGHVPRLMDAGYEEDADAYCFYARRSYGKGEQVLLSYGMYTNLELFEHYGFFLNDNSNEKLFIQLESDIISNSYFKDSLYIQQDGKPLFALLSALRLWATPPNRKKSVCHLAY</sequence>
<proteinExistence type="predicted"/>
<organism evidence="1 2">
    <name type="scientific">Kingdonia uniflora</name>
    <dbReference type="NCBI Taxonomy" id="39325"/>
    <lineage>
        <taxon>Eukaryota</taxon>
        <taxon>Viridiplantae</taxon>
        <taxon>Streptophyta</taxon>
        <taxon>Embryophyta</taxon>
        <taxon>Tracheophyta</taxon>
        <taxon>Spermatophyta</taxon>
        <taxon>Magnoliopsida</taxon>
        <taxon>Ranunculales</taxon>
        <taxon>Circaeasteraceae</taxon>
        <taxon>Kingdonia</taxon>
    </lineage>
</organism>
<feature type="non-terminal residue" evidence="1">
    <location>
        <position position="1"/>
    </location>
</feature>
<evidence type="ECO:0000313" key="2">
    <source>
        <dbReference type="Proteomes" id="UP000541444"/>
    </source>
</evidence>
<dbReference type="InterPro" id="IPR050600">
    <property type="entry name" value="SETD3_SETD6_MTase"/>
</dbReference>
<dbReference type="InterPro" id="IPR046341">
    <property type="entry name" value="SET_dom_sf"/>
</dbReference>
<name>A0A7J7P5P0_9MAGN</name>
<dbReference type="GO" id="GO:0016279">
    <property type="term" value="F:protein-lysine N-methyltransferase activity"/>
    <property type="evidence" value="ECO:0007669"/>
    <property type="project" value="TreeGrafter"/>
</dbReference>
<evidence type="ECO:0000313" key="1">
    <source>
        <dbReference type="EMBL" id="KAF6174643.1"/>
    </source>
</evidence>
<dbReference type="PANTHER" id="PTHR13271">
    <property type="entry name" value="UNCHARACTERIZED PUTATIVE METHYLTRANSFERASE"/>
    <property type="match status" value="1"/>
</dbReference>
<dbReference type="Proteomes" id="UP000541444">
    <property type="component" value="Unassembled WGS sequence"/>
</dbReference>
<gene>
    <name evidence="1" type="ORF">GIB67_006295</name>
</gene>
<dbReference type="Gene3D" id="3.90.1410.10">
    <property type="entry name" value="set domain protein methyltransferase, domain 1"/>
    <property type="match status" value="1"/>
</dbReference>
<dbReference type="SUPFAM" id="SSF82199">
    <property type="entry name" value="SET domain"/>
    <property type="match status" value="1"/>
</dbReference>
<dbReference type="CDD" id="cd10527">
    <property type="entry name" value="SET_LSMT"/>
    <property type="match status" value="1"/>
</dbReference>
<dbReference type="EMBL" id="JACGCM010000252">
    <property type="protein sequence ID" value="KAF6174643.1"/>
    <property type="molecule type" value="Genomic_DNA"/>
</dbReference>
<reference evidence="1 2" key="1">
    <citation type="journal article" date="2020" name="IScience">
        <title>Genome Sequencing of the Endangered Kingdonia uniflora (Circaeasteraceae, Ranunculales) Reveals Potential Mechanisms of Evolutionary Specialization.</title>
        <authorList>
            <person name="Sun Y."/>
            <person name="Deng T."/>
            <person name="Zhang A."/>
            <person name="Moore M.J."/>
            <person name="Landis J.B."/>
            <person name="Lin N."/>
            <person name="Zhang H."/>
            <person name="Zhang X."/>
            <person name="Huang J."/>
            <person name="Zhang X."/>
            <person name="Sun H."/>
            <person name="Wang H."/>
        </authorList>
    </citation>
    <scope>NUCLEOTIDE SEQUENCE [LARGE SCALE GENOMIC DNA]</scope>
    <source>
        <strain evidence="1">TB1705</strain>
        <tissue evidence="1">Leaf</tissue>
    </source>
</reference>